<evidence type="ECO:0000313" key="11">
    <source>
        <dbReference type="Proteomes" id="UP001174694"/>
    </source>
</evidence>
<evidence type="ECO:0000256" key="6">
    <source>
        <dbReference type="ARBA" id="ARBA00023163"/>
    </source>
</evidence>
<evidence type="ECO:0000256" key="7">
    <source>
        <dbReference type="ARBA" id="ARBA00023242"/>
    </source>
</evidence>
<evidence type="ECO:0000256" key="2">
    <source>
        <dbReference type="ARBA" id="ARBA00022603"/>
    </source>
</evidence>
<reference evidence="10" key="1">
    <citation type="submission" date="2022-07" db="EMBL/GenBank/DDBJ databases">
        <title>Fungi with potential for degradation of polypropylene.</title>
        <authorList>
            <person name="Gostincar C."/>
        </authorList>
    </citation>
    <scope>NUCLEOTIDE SEQUENCE</scope>
    <source>
        <strain evidence="10">EXF-13308</strain>
    </source>
</reference>
<gene>
    <name evidence="10" type="ORF">NKR23_g11511</name>
</gene>
<protein>
    <submittedName>
        <fullName evidence="10">Methyltransferase LaeA</fullName>
    </submittedName>
</protein>
<comment type="caution">
    <text evidence="10">The sequence shown here is derived from an EMBL/GenBank/DDBJ whole genome shotgun (WGS) entry which is preliminary data.</text>
</comment>
<dbReference type="EMBL" id="JANBVO010000062">
    <property type="protein sequence ID" value="KAJ9131981.1"/>
    <property type="molecule type" value="Genomic_DNA"/>
</dbReference>
<dbReference type="Gene3D" id="3.40.50.150">
    <property type="entry name" value="Vaccinia Virus protein VP39"/>
    <property type="match status" value="1"/>
</dbReference>
<dbReference type="SUPFAM" id="SSF53335">
    <property type="entry name" value="S-adenosyl-L-methionine-dependent methyltransferases"/>
    <property type="match status" value="1"/>
</dbReference>
<comment type="subcellular location">
    <subcellularLocation>
        <location evidence="1">Nucleus</location>
    </subcellularLocation>
</comment>
<name>A0AA38RAG7_9PEZI</name>
<keyword evidence="6" id="KW-0804">Transcription</keyword>
<keyword evidence="11" id="KW-1185">Reference proteome</keyword>
<sequence length="321" mass="36173">MSHSGSPVSNITAPPTASVGGPGLGSVLDPVTGRYYHAWHKGQYLFPCDEDERDRLDIFHKFFLIARKDRLFSAPIVPDRDGPRILDLGTGTGIWAVDVADQFRTGEVRGTDLSMMQPSAIPPNLRFIPADMESPWYGLGEDSWDLIHMRTLSGSVTSWPHLYAKVFAHLKPMYGFIEHVEIDWEPRSDDGPVPPRYRDWVADLYNAMDTFGRSMRIERDGIKNSLAAVGFVDITEESIRIPINGWPADPHEKDMGEWFNLGLTFGLPGLTYGAFSKVLGKSKDEMDRIVNDVKRDITNRSYHAYCTLYIWNARRPGPSGR</sequence>
<dbReference type="InterPro" id="IPR029063">
    <property type="entry name" value="SAM-dependent_MTases_sf"/>
</dbReference>
<evidence type="ECO:0000313" key="10">
    <source>
        <dbReference type="EMBL" id="KAJ9131981.1"/>
    </source>
</evidence>
<dbReference type="Proteomes" id="UP001174694">
    <property type="component" value="Unassembled WGS sequence"/>
</dbReference>
<comment type="similarity">
    <text evidence="8">Belongs to the methyltransferase superfamily. LaeA methyltransferase family.</text>
</comment>
<evidence type="ECO:0000256" key="4">
    <source>
        <dbReference type="ARBA" id="ARBA00022691"/>
    </source>
</evidence>
<dbReference type="GO" id="GO:0032259">
    <property type="term" value="P:methylation"/>
    <property type="evidence" value="ECO:0007669"/>
    <property type="project" value="UniProtKB-KW"/>
</dbReference>
<keyword evidence="5" id="KW-0805">Transcription regulation</keyword>
<evidence type="ECO:0000256" key="9">
    <source>
        <dbReference type="ARBA" id="ARBA00047870"/>
    </source>
</evidence>
<dbReference type="GO" id="GO:0005634">
    <property type="term" value="C:nucleus"/>
    <property type="evidence" value="ECO:0007669"/>
    <property type="project" value="UniProtKB-SubCell"/>
</dbReference>
<keyword evidence="3" id="KW-0808">Transferase</keyword>
<dbReference type="PANTHER" id="PTHR43591:SF30">
    <property type="entry name" value="PROTEIN-METHIONINE METHYLTRANSFERASE LAEA"/>
    <property type="match status" value="1"/>
</dbReference>
<proteinExistence type="inferred from homology"/>
<dbReference type="AlphaFoldDB" id="A0AA38RAG7"/>
<keyword evidence="7" id="KW-0539">Nucleus</keyword>
<dbReference type="GO" id="GO:0008168">
    <property type="term" value="F:methyltransferase activity"/>
    <property type="evidence" value="ECO:0007669"/>
    <property type="project" value="UniProtKB-KW"/>
</dbReference>
<accession>A0AA38RAG7</accession>
<dbReference type="Pfam" id="PF13489">
    <property type="entry name" value="Methyltransf_23"/>
    <property type="match status" value="1"/>
</dbReference>
<organism evidence="10 11">
    <name type="scientific">Pleurostoma richardsiae</name>
    <dbReference type="NCBI Taxonomy" id="41990"/>
    <lineage>
        <taxon>Eukaryota</taxon>
        <taxon>Fungi</taxon>
        <taxon>Dikarya</taxon>
        <taxon>Ascomycota</taxon>
        <taxon>Pezizomycotina</taxon>
        <taxon>Sordariomycetes</taxon>
        <taxon>Sordariomycetidae</taxon>
        <taxon>Calosphaeriales</taxon>
        <taxon>Pleurostomataceae</taxon>
        <taxon>Pleurostoma</taxon>
    </lineage>
</organism>
<evidence type="ECO:0000256" key="1">
    <source>
        <dbReference type="ARBA" id="ARBA00004123"/>
    </source>
</evidence>
<dbReference type="PANTHER" id="PTHR43591">
    <property type="entry name" value="METHYLTRANSFERASE"/>
    <property type="match status" value="1"/>
</dbReference>
<keyword evidence="2 10" id="KW-0489">Methyltransferase</keyword>
<evidence type="ECO:0000256" key="8">
    <source>
        <dbReference type="ARBA" id="ARBA00038158"/>
    </source>
</evidence>
<evidence type="ECO:0000256" key="5">
    <source>
        <dbReference type="ARBA" id="ARBA00023015"/>
    </source>
</evidence>
<keyword evidence="4" id="KW-0949">S-adenosyl-L-methionine</keyword>
<dbReference type="CDD" id="cd02440">
    <property type="entry name" value="AdoMet_MTases"/>
    <property type="match status" value="1"/>
</dbReference>
<comment type="catalytic activity">
    <reaction evidence="9">
        <text>L-methionyl-[protein] + S-adenosyl-L-methionine = S-methyl-L-methionyl-[protein] + S-adenosyl-L-homocysteine</text>
        <dbReference type="Rhea" id="RHEA:60560"/>
        <dbReference type="Rhea" id="RHEA-COMP:12313"/>
        <dbReference type="Rhea" id="RHEA-COMP:15592"/>
        <dbReference type="ChEBI" id="CHEBI:16044"/>
        <dbReference type="ChEBI" id="CHEBI:57856"/>
        <dbReference type="ChEBI" id="CHEBI:59789"/>
        <dbReference type="ChEBI" id="CHEBI:142742"/>
    </reaction>
    <physiologicalReaction direction="left-to-right" evidence="9">
        <dbReference type="Rhea" id="RHEA:60561"/>
    </physiologicalReaction>
</comment>
<evidence type="ECO:0000256" key="3">
    <source>
        <dbReference type="ARBA" id="ARBA00022679"/>
    </source>
</evidence>